<dbReference type="InterPro" id="IPR050585">
    <property type="entry name" value="Xaa-Pro_dipeptidyl-ppase/CocE"/>
</dbReference>
<dbReference type="RefSeq" id="WP_344262132.1">
    <property type="nucleotide sequence ID" value="NZ_BAAAMJ010000029.1"/>
</dbReference>
<dbReference type="EMBL" id="BAAAMJ010000029">
    <property type="protein sequence ID" value="GAA1917423.1"/>
    <property type="molecule type" value="Genomic_DNA"/>
</dbReference>
<proteinExistence type="predicted"/>
<dbReference type="InterPro" id="IPR001375">
    <property type="entry name" value="Peptidase_S9_cat"/>
</dbReference>
<accession>A0ABN2PF85</accession>
<dbReference type="PANTHER" id="PTHR43056:SF5">
    <property type="entry name" value="PEPTIDASE S9 PROLYL OLIGOPEPTIDASE CATALYTIC DOMAIN-CONTAINING PROTEIN"/>
    <property type="match status" value="1"/>
</dbReference>
<dbReference type="SUPFAM" id="SSF53474">
    <property type="entry name" value="alpha/beta-Hydrolases"/>
    <property type="match status" value="1"/>
</dbReference>
<reference evidence="2 3" key="1">
    <citation type="journal article" date="2019" name="Int. J. Syst. Evol. Microbiol.">
        <title>The Global Catalogue of Microorganisms (GCM) 10K type strain sequencing project: providing services to taxonomists for standard genome sequencing and annotation.</title>
        <authorList>
            <consortium name="The Broad Institute Genomics Platform"/>
            <consortium name="The Broad Institute Genome Sequencing Center for Infectious Disease"/>
            <person name="Wu L."/>
            <person name="Ma J."/>
        </authorList>
    </citation>
    <scope>NUCLEOTIDE SEQUENCE [LARGE SCALE GENOMIC DNA]</scope>
    <source>
        <strain evidence="2 3">JCM 13581</strain>
    </source>
</reference>
<dbReference type="Gene3D" id="3.40.50.1820">
    <property type="entry name" value="alpha/beta hydrolase"/>
    <property type="match status" value="1"/>
</dbReference>
<dbReference type="Pfam" id="PF00326">
    <property type="entry name" value="Peptidase_S9"/>
    <property type="match status" value="1"/>
</dbReference>
<comment type="caution">
    <text evidence="2">The sequence shown here is derived from an EMBL/GenBank/DDBJ whole genome shotgun (WGS) entry which is preliminary data.</text>
</comment>
<feature type="domain" description="Peptidase S9 prolyl oligopeptidase catalytic" evidence="1">
    <location>
        <begin position="445"/>
        <end position="654"/>
    </location>
</feature>
<name>A0ABN2PF85_9ACTN</name>
<dbReference type="PANTHER" id="PTHR43056">
    <property type="entry name" value="PEPTIDASE S9 PROLYL OLIGOPEPTIDASE"/>
    <property type="match status" value="1"/>
</dbReference>
<evidence type="ECO:0000259" key="1">
    <source>
        <dbReference type="Pfam" id="PF00326"/>
    </source>
</evidence>
<gene>
    <name evidence="2" type="ORF">GCM10009716_28120</name>
</gene>
<sequence>MARIVSPYGTWPSPVDAALVAAHDGKPEYPGAVGEELWWTEPRPGEGGRRALMRRKADGGPARAALPAPWNVRNRVLEYGGHPWAGVPRPAGGPLIVFTHAGDQRMYAFEPDAPGGPSPVPLTPVGTVGDGLRWCDLRVLPGRGVVWAVLEESTGPGPADVRRVPVAVPLDGSAAGDRSAVVELTDDRHRFVTGPRISPDGRRAVWLAWDHPRMPWDGTELKIAAVTPEGLPADVRTLAGGPGEAIAQAEWAADGSLLVVTDRSGWWNLHRIDPETGEAVNLCPREEEFADALWKIGTRWFAPLPDGLVAVTHGQGSLRLGILDPVTCELTDAPGPWTEWAPALAVQDTRITGVAGGPERGWEVVQLDTATGHTLVVGAGHRDPVAPAYCSPPAERVFAGPGGREVFARVYPPCHPERTAPDGELPPYVVWAHGGPTGRFAAVWSLETAFLTSRGIGVVTVDYGGSTGYGRAYRERLRGQWGVVDVEDCAAVARALVAEGAADPARLAIRGGSAGGWTAAASLVSEAAGDLYACAAISYPVLDLAGWTAGSTHDFESHYLETLIGPPEEVPGRGAERSPVNRADRVRAPFVLLQGLEDAICPPEQCERFLAAVAGRGVPHACLTFEGEGHGFRRAETIERALQAELALYAQTFGLERNDVPHLDLRP</sequence>
<dbReference type="InterPro" id="IPR011042">
    <property type="entry name" value="6-blade_b-propeller_TolB-like"/>
</dbReference>
<dbReference type="SUPFAM" id="SSF69322">
    <property type="entry name" value="Tricorn protease domain 2"/>
    <property type="match status" value="1"/>
</dbReference>
<keyword evidence="3" id="KW-1185">Reference proteome</keyword>
<evidence type="ECO:0000313" key="2">
    <source>
        <dbReference type="EMBL" id="GAA1917423.1"/>
    </source>
</evidence>
<dbReference type="Gene3D" id="2.120.10.30">
    <property type="entry name" value="TolB, C-terminal domain"/>
    <property type="match status" value="1"/>
</dbReference>
<dbReference type="Proteomes" id="UP001501303">
    <property type="component" value="Unassembled WGS sequence"/>
</dbReference>
<organism evidence="2 3">
    <name type="scientific">Streptomyces sodiiphilus</name>
    <dbReference type="NCBI Taxonomy" id="226217"/>
    <lineage>
        <taxon>Bacteria</taxon>
        <taxon>Bacillati</taxon>
        <taxon>Actinomycetota</taxon>
        <taxon>Actinomycetes</taxon>
        <taxon>Kitasatosporales</taxon>
        <taxon>Streptomycetaceae</taxon>
        <taxon>Streptomyces</taxon>
    </lineage>
</organism>
<protein>
    <submittedName>
        <fullName evidence="2">Prolyl oligopeptidase family serine peptidase</fullName>
    </submittedName>
</protein>
<dbReference type="InterPro" id="IPR029058">
    <property type="entry name" value="AB_hydrolase_fold"/>
</dbReference>
<evidence type="ECO:0000313" key="3">
    <source>
        <dbReference type="Proteomes" id="UP001501303"/>
    </source>
</evidence>